<sequence length="156" mass="16444">MSCAAPTSIPSPPTTLPSCAVPIGGSNSSILDTCCNAHVNAMLTYSAPASASNSRADNGCFQFCITDDPAYVAGCLTNTLGEYEGSALLFECFNTGEVEKGRQEDGARGGGPLARLISQKKMLESFYSMRARMHLHGLQDLIEIDYPAVDGAELEA</sequence>
<evidence type="ECO:0000313" key="2">
    <source>
        <dbReference type="Proteomes" id="UP000800096"/>
    </source>
</evidence>
<proteinExistence type="predicted"/>
<protein>
    <submittedName>
        <fullName evidence="1">Uncharacterized protein</fullName>
    </submittedName>
</protein>
<organism evidence="1 2">
    <name type="scientific">Ampelomyces quisqualis</name>
    <name type="common">Powdery mildew agent</name>
    <dbReference type="NCBI Taxonomy" id="50730"/>
    <lineage>
        <taxon>Eukaryota</taxon>
        <taxon>Fungi</taxon>
        <taxon>Dikarya</taxon>
        <taxon>Ascomycota</taxon>
        <taxon>Pezizomycotina</taxon>
        <taxon>Dothideomycetes</taxon>
        <taxon>Pleosporomycetidae</taxon>
        <taxon>Pleosporales</taxon>
        <taxon>Pleosporineae</taxon>
        <taxon>Phaeosphaeriaceae</taxon>
        <taxon>Ampelomyces</taxon>
    </lineage>
</organism>
<accession>A0A6A5QSM9</accession>
<name>A0A6A5QSM9_AMPQU</name>
<evidence type="ECO:0000313" key="1">
    <source>
        <dbReference type="EMBL" id="KAF1916957.1"/>
    </source>
</evidence>
<dbReference type="AlphaFoldDB" id="A0A6A5QSM9"/>
<gene>
    <name evidence="1" type="ORF">BDU57DRAFT_539184</name>
</gene>
<dbReference type="EMBL" id="ML979135">
    <property type="protein sequence ID" value="KAF1916957.1"/>
    <property type="molecule type" value="Genomic_DNA"/>
</dbReference>
<keyword evidence="2" id="KW-1185">Reference proteome</keyword>
<dbReference type="OrthoDB" id="3682427at2759"/>
<dbReference type="Proteomes" id="UP000800096">
    <property type="component" value="Unassembled WGS sequence"/>
</dbReference>
<reference evidence="1" key="1">
    <citation type="journal article" date="2020" name="Stud. Mycol.">
        <title>101 Dothideomycetes genomes: a test case for predicting lifestyles and emergence of pathogens.</title>
        <authorList>
            <person name="Haridas S."/>
            <person name="Albert R."/>
            <person name="Binder M."/>
            <person name="Bloem J."/>
            <person name="Labutti K."/>
            <person name="Salamov A."/>
            <person name="Andreopoulos B."/>
            <person name="Baker S."/>
            <person name="Barry K."/>
            <person name="Bills G."/>
            <person name="Bluhm B."/>
            <person name="Cannon C."/>
            <person name="Castanera R."/>
            <person name="Culley D."/>
            <person name="Daum C."/>
            <person name="Ezra D."/>
            <person name="Gonzalez J."/>
            <person name="Henrissat B."/>
            <person name="Kuo A."/>
            <person name="Liang C."/>
            <person name="Lipzen A."/>
            <person name="Lutzoni F."/>
            <person name="Magnuson J."/>
            <person name="Mondo S."/>
            <person name="Nolan M."/>
            <person name="Ohm R."/>
            <person name="Pangilinan J."/>
            <person name="Park H.-J."/>
            <person name="Ramirez L."/>
            <person name="Alfaro M."/>
            <person name="Sun H."/>
            <person name="Tritt A."/>
            <person name="Yoshinaga Y."/>
            <person name="Zwiers L.-H."/>
            <person name="Turgeon B."/>
            <person name="Goodwin S."/>
            <person name="Spatafora J."/>
            <person name="Crous P."/>
            <person name="Grigoriev I."/>
        </authorList>
    </citation>
    <scope>NUCLEOTIDE SEQUENCE</scope>
    <source>
        <strain evidence="1">HMLAC05119</strain>
    </source>
</reference>